<organism evidence="2 3">
    <name type="scientific">Corallococcus coralloides</name>
    <name type="common">Myxococcus coralloides</name>
    <dbReference type="NCBI Taxonomy" id="184914"/>
    <lineage>
        <taxon>Bacteria</taxon>
        <taxon>Pseudomonadati</taxon>
        <taxon>Myxococcota</taxon>
        <taxon>Myxococcia</taxon>
        <taxon>Myxococcales</taxon>
        <taxon>Cystobacterineae</taxon>
        <taxon>Myxococcaceae</taxon>
        <taxon>Corallococcus</taxon>
    </lineage>
</organism>
<reference evidence="2 3" key="1">
    <citation type="submission" date="2018-12" db="EMBL/GenBank/DDBJ databases">
        <title>Complete Genome Sequence of the Corallopyronin A producing Myxobacterium Corallococcus coralloides B035.</title>
        <authorList>
            <person name="Bouhired S.M."/>
            <person name="Rupp O."/>
            <person name="Blom J."/>
            <person name="Schaeberle T.F."/>
            <person name="Kehraus S."/>
            <person name="Schiefer A."/>
            <person name="Pfarr K."/>
            <person name="Goesmann A."/>
            <person name="Hoerauf A."/>
            <person name="Koenig G.M."/>
        </authorList>
    </citation>
    <scope>NUCLEOTIDE SEQUENCE [LARGE SCALE GENOMIC DNA]</scope>
    <source>
        <strain evidence="2 3">B035</strain>
    </source>
</reference>
<dbReference type="RefSeq" id="WP_128794754.1">
    <property type="nucleotide sequence ID" value="NZ_CP034669.1"/>
</dbReference>
<feature type="transmembrane region" description="Helical" evidence="1">
    <location>
        <begin position="6"/>
        <end position="28"/>
    </location>
</feature>
<gene>
    <name evidence="2" type="ORF">EJ065_0810</name>
</gene>
<sequence length="171" mass="17747">MANPLSTLGIIHTLVSVPPIVFGVWAFVRDGRIDPGTRVGKAYVASMVTSVVTSFGLSSTGGFNPGHALGLIALLLMAVGAAAPGLGVFGRATEYVRTLTYSASFMVLLVPGINETLTRLPADEPLADSPQSPVVQAALAALLGLFLCGATYQVLRLRARTYGHVGGLPNR</sequence>
<feature type="transmembrane region" description="Helical" evidence="1">
    <location>
        <begin position="69"/>
        <end position="89"/>
    </location>
</feature>
<dbReference type="Proteomes" id="UP000288758">
    <property type="component" value="Chromosome"/>
</dbReference>
<feature type="transmembrane region" description="Helical" evidence="1">
    <location>
        <begin position="134"/>
        <end position="155"/>
    </location>
</feature>
<evidence type="ECO:0008006" key="4">
    <source>
        <dbReference type="Google" id="ProtNLM"/>
    </source>
</evidence>
<keyword evidence="1" id="KW-0472">Membrane</keyword>
<evidence type="ECO:0000313" key="2">
    <source>
        <dbReference type="EMBL" id="QAT82415.1"/>
    </source>
</evidence>
<protein>
    <recommendedName>
        <fullName evidence="4">DUF2306 domain-containing protein</fullName>
    </recommendedName>
</protein>
<keyword evidence="1" id="KW-1133">Transmembrane helix</keyword>
<feature type="transmembrane region" description="Helical" evidence="1">
    <location>
        <begin position="96"/>
        <end position="114"/>
    </location>
</feature>
<dbReference type="EMBL" id="CP034669">
    <property type="protein sequence ID" value="QAT82415.1"/>
    <property type="molecule type" value="Genomic_DNA"/>
</dbReference>
<dbReference type="AlphaFoldDB" id="A0A410RKK0"/>
<feature type="transmembrane region" description="Helical" evidence="1">
    <location>
        <begin position="40"/>
        <end position="57"/>
    </location>
</feature>
<accession>A0A410RKK0</accession>
<proteinExistence type="predicted"/>
<evidence type="ECO:0000313" key="3">
    <source>
        <dbReference type="Proteomes" id="UP000288758"/>
    </source>
</evidence>
<name>A0A410RKK0_CORCK</name>
<keyword evidence="1" id="KW-0812">Transmembrane</keyword>
<evidence type="ECO:0000256" key="1">
    <source>
        <dbReference type="SAM" id="Phobius"/>
    </source>
</evidence>